<keyword evidence="3" id="KW-0472">Membrane</keyword>
<dbReference type="PANTHER" id="PTHR43317">
    <property type="entry name" value="THERMOSPERMINE SYNTHASE ACAULIS5"/>
    <property type="match status" value="1"/>
</dbReference>
<feature type="transmembrane region" description="Helical" evidence="3">
    <location>
        <begin position="37"/>
        <end position="57"/>
    </location>
</feature>
<accession>A0ABW7F5F7</accession>
<dbReference type="EMBL" id="JBIGHV010000006">
    <property type="protein sequence ID" value="MFG6431804.1"/>
    <property type="molecule type" value="Genomic_DNA"/>
</dbReference>
<feature type="transmembrane region" description="Helical" evidence="3">
    <location>
        <begin position="115"/>
        <end position="139"/>
    </location>
</feature>
<dbReference type="CDD" id="cd02440">
    <property type="entry name" value="AdoMet_MTases"/>
    <property type="match status" value="1"/>
</dbReference>
<reference evidence="4 5" key="1">
    <citation type="submission" date="2024-08" db="EMBL/GenBank/DDBJ databases">
        <authorList>
            <person name="Lu H."/>
        </authorList>
    </citation>
    <scope>NUCLEOTIDE SEQUENCE [LARGE SCALE GENOMIC DNA]</scope>
    <source>
        <strain evidence="4 5">LYH14W</strain>
    </source>
</reference>
<proteinExistence type="predicted"/>
<evidence type="ECO:0000256" key="3">
    <source>
        <dbReference type="SAM" id="Phobius"/>
    </source>
</evidence>
<keyword evidence="3" id="KW-0812">Transmembrane</keyword>
<dbReference type="RefSeq" id="WP_394481155.1">
    <property type="nucleotide sequence ID" value="NZ_JBIGHV010000006.1"/>
</dbReference>
<evidence type="ECO:0000256" key="2">
    <source>
        <dbReference type="SAM" id="MobiDB-lite"/>
    </source>
</evidence>
<dbReference type="SUPFAM" id="SSF103473">
    <property type="entry name" value="MFS general substrate transporter"/>
    <property type="match status" value="1"/>
</dbReference>
<dbReference type="Gene3D" id="3.40.50.150">
    <property type="entry name" value="Vaccinia Virus protein VP39"/>
    <property type="match status" value="1"/>
</dbReference>
<gene>
    <name evidence="4" type="ORF">ACG00Y_17920</name>
</gene>
<dbReference type="InterPro" id="IPR029063">
    <property type="entry name" value="SAM-dependent_MTases_sf"/>
</dbReference>
<organism evidence="4 5">
    <name type="scientific">Pelomonas parva</name>
    <dbReference type="NCBI Taxonomy" id="3299032"/>
    <lineage>
        <taxon>Bacteria</taxon>
        <taxon>Pseudomonadati</taxon>
        <taxon>Pseudomonadota</taxon>
        <taxon>Betaproteobacteria</taxon>
        <taxon>Burkholderiales</taxon>
        <taxon>Sphaerotilaceae</taxon>
        <taxon>Roseateles</taxon>
    </lineage>
</organism>
<feature type="transmembrane region" description="Helical" evidence="3">
    <location>
        <begin position="186"/>
        <end position="203"/>
    </location>
</feature>
<dbReference type="Gene3D" id="1.20.1250.20">
    <property type="entry name" value="MFS general substrate transporter like domains"/>
    <property type="match status" value="1"/>
</dbReference>
<evidence type="ECO:0000313" key="4">
    <source>
        <dbReference type="EMBL" id="MFG6431804.1"/>
    </source>
</evidence>
<dbReference type="InterPro" id="IPR036259">
    <property type="entry name" value="MFS_trans_sf"/>
</dbReference>
<dbReference type="PANTHER" id="PTHR43317:SF1">
    <property type="entry name" value="THERMOSPERMINE SYNTHASE ACAULIS5"/>
    <property type="match status" value="1"/>
</dbReference>
<dbReference type="SUPFAM" id="SSF53335">
    <property type="entry name" value="S-adenosyl-L-methionine-dependent methyltransferases"/>
    <property type="match status" value="1"/>
</dbReference>
<feature type="transmembrane region" description="Helical" evidence="3">
    <location>
        <begin position="69"/>
        <end position="92"/>
    </location>
</feature>
<evidence type="ECO:0000256" key="1">
    <source>
        <dbReference type="ARBA" id="ARBA00023115"/>
    </source>
</evidence>
<keyword evidence="3" id="KW-1133">Transmembrane helix</keyword>
<dbReference type="Pfam" id="PF01564">
    <property type="entry name" value="Spermine_synth"/>
    <property type="match status" value="1"/>
</dbReference>
<name>A0ABW7F5F7_9BURK</name>
<feature type="transmembrane region" description="Helical" evidence="3">
    <location>
        <begin position="159"/>
        <end position="180"/>
    </location>
</feature>
<evidence type="ECO:0000313" key="5">
    <source>
        <dbReference type="Proteomes" id="UP001606210"/>
    </source>
</evidence>
<sequence>MRGLAITLSFGMGLLSLSQEIAWVRLVSFGHEGRPHAFAVVLVAFLLGIAVGALLGGRHCRGDGPLLPVVARILALAAVVDLGALRLAPWLMTSEPTAELAMLAPFLINREADTLWPLLALMLLIGACAAIKGMLFPIIHHLGSQSSQDGIGRSVSRVYVANVLGSALGPLLTGFVLLDVLTVDQVFVAVSLGAAALALLVTLQERPAPSAAAWRLPVVAVALGLLNLLHPAASLETIARLGGGTLRHLIQNKHGVVHVLAGSGGGDITLGNNVYDGRLNIDMRVNSNRLDRGYLLATLHPQPARVLVIGLSTGAWTQALAGMPGVERIDVVEINPAYLELVQRYPAVSAILKDPRVHIHIDDGRRWLKRQASERFDLVVMNTTFHWRAYVSLLLSTEYMQLVRSRLAPGGIFAFNTTGSLDAMLTASQVFADVVRYQNFAYASDRTMAKLPDALQRLQASRLPGGSAFAAELFASGELAEQLAHAPLERAGDYLARSQKPGAPPPEAITDLNLLTEYRHGRPPLQGRLQGWLPPTPLRP</sequence>
<protein>
    <submittedName>
        <fullName evidence="4">Spermidine synthase</fullName>
    </submittedName>
</protein>
<comment type="caution">
    <text evidence="4">The sequence shown here is derived from an EMBL/GenBank/DDBJ whole genome shotgun (WGS) entry which is preliminary data.</text>
</comment>
<dbReference type="NCBIfam" id="NF037959">
    <property type="entry name" value="MFS_SpdSyn"/>
    <property type="match status" value="1"/>
</dbReference>
<feature type="region of interest" description="Disordered" evidence="2">
    <location>
        <begin position="521"/>
        <end position="540"/>
    </location>
</feature>
<dbReference type="Proteomes" id="UP001606210">
    <property type="component" value="Unassembled WGS sequence"/>
</dbReference>
<keyword evidence="5" id="KW-1185">Reference proteome</keyword>
<keyword evidence="1" id="KW-0620">Polyamine biosynthesis</keyword>
<feature type="transmembrane region" description="Helical" evidence="3">
    <location>
        <begin position="212"/>
        <end position="230"/>
    </location>
</feature>